<dbReference type="SUPFAM" id="SSF52540">
    <property type="entry name" value="P-loop containing nucleoside triphosphate hydrolases"/>
    <property type="match status" value="1"/>
</dbReference>
<evidence type="ECO:0000313" key="2">
    <source>
        <dbReference type="Proteomes" id="UP001060275"/>
    </source>
</evidence>
<dbReference type="AlphaFoldDB" id="A0A9Q4FRX2"/>
<sequence length="283" mass="30603">MTTPSSLLSTSALTPPIGIVLDADDGGVGKTHTAVQFITAFRLAGYPLDLFQLDSKRTLAEKSGESVTSLLVPDRHDVNADAVTGADVLAPWYRAATAMPETGRSCLLEVGGALSPVYHEAITDFDLEEDIDLLSLGIVTVIVTKAGGDAASQLVRVVRRTERNLPGSPIIVARNEMVGSPITAAAELDKGLRKQVLDVFDRYPSIRLPRLNPRTMVLYERLPVLPSTVVGWHADNYAEALRQTGKPRDEAKRFVRDVAAWTGTIQEELTRVMPFLAGESVDA</sequence>
<organism evidence="1 2">
    <name type="scientific">Devosia ureilytica</name>
    <dbReference type="NCBI Taxonomy" id="2952754"/>
    <lineage>
        <taxon>Bacteria</taxon>
        <taxon>Pseudomonadati</taxon>
        <taxon>Pseudomonadota</taxon>
        <taxon>Alphaproteobacteria</taxon>
        <taxon>Hyphomicrobiales</taxon>
        <taxon>Devosiaceae</taxon>
        <taxon>Devosia</taxon>
    </lineage>
</organism>
<dbReference type="InterPro" id="IPR027417">
    <property type="entry name" value="P-loop_NTPase"/>
</dbReference>
<name>A0A9Q4FRX2_9HYPH</name>
<gene>
    <name evidence="1" type="ORF">NF348_04060</name>
</gene>
<dbReference type="RefSeq" id="WP_254674031.1">
    <property type="nucleotide sequence ID" value="NZ_JAMWDU010000002.1"/>
</dbReference>
<proteinExistence type="predicted"/>
<comment type="caution">
    <text evidence="1">The sequence shown here is derived from an EMBL/GenBank/DDBJ whole genome shotgun (WGS) entry which is preliminary data.</text>
</comment>
<dbReference type="Proteomes" id="UP001060275">
    <property type="component" value="Unassembled WGS sequence"/>
</dbReference>
<protein>
    <submittedName>
        <fullName evidence="1">Uncharacterized protein</fullName>
    </submittedName>
</protein>
<reference evidence="1" key="1">
    <citation type="submission" date="2022-06" db="EMBL/GenBank/DDBJ databases">
        <title>Devosia sp. XJ19-45 genome assembly.</title>
        <authorList>
            <person name="Li B."/>
            <person name="Cai M."/>
            <person name="Nie G."/>
            <person name="Li W."/>
        </authorList>
    </citation>
    <scope>NUCLEOTIDE SEQUENCE</scope>
    <source>
        <strain evidence="1">XJ19-45</strain>
    </source>
</reference>
<keyword evidence="2" id="KW-1185">Reference proteome</keyword>
<accession>A0A9Q4FRX2</accession>
<dbReference type="EMBL" id="JAMWDU010000002">
    <property type="protein sequence ID" value="MCP8886269.1"/>
    <property type="molecule type" value="Genomic_DNA"/>
</dbReference>
<evidence type="ECO:0000313" key="1">
    <source>
        <dbReference type="EMBL" id="MCP8886269.1"/>
    </source>
</evidence>